<evidence type="ECO:0000256" key="1">
    <source>
        <dbReference type="SAM" id="MobiDB-lite"/>
    </source>
</evidence>
<feature type="region of interest" description="Disordered" evidence="1">
    <location>
        <begin position="117"/>
        <end position="140"/>
    </location>
</feature>
<dbReference type="Pfam" id="PF13466">
    <property type="entry name" value="STAS_2"/>
    <property type="match status" value="1"/>
</dbReference>
<reference evidence="3" key="1">
    <citation type="journal article" date="2014" name="Int. J. Syst. Evol. Microbiol.">
        <title>Complete genome sequence of Corynebacterium casei LMG S-19264T (=DSM 44701T), isolated from a smear-ripened cheese.</title>
        <authorList>
            <consortium name="US DOE Joint Genome Institute (JGI-PGF)"/>
            <person name="Walter F."/>
            <person name="Albersmeier A."/>
            <person name="Kalinowski J."/>
            <person name="Ruckert C."/>
        </authorList>
    </citation>
    <scope>NUCLEOTIDE SEQUENCE</scope>
    <source>
        <strain evidence="3">JCM 4790</strain>
    </source>
</reference>
<evidence type="ECO:0000313" key="4">
    <source>
        <dbReference type="Proteomes" id="UP000619244"/>
    </source>
</evidence>
<comment type="caution">
    <text evidence="3">The sequence shown here is derived from an EMBL/GenBank/DDBJ whole genome shotgun (WGS) entry which is preliminary data.</text>
</comment>
<protein>
    <submittedName>
        <fullName evidence="3">Sulfate transporter</fullName>
    </submittedName>
</protein>
<dbReference type="InterPro" id="IPR002645">
    <property type="entry name" value="STAS_dom"/>
</dbReference>
<proteinExistence type="predicted"/>
<dbReference type="Proteomes" id="UP000619244">
    <property type="component" value="Unassembled WGS sequence"/>
</dbReference>
<dbReference type="PROSITE" id="PS50801">
    <property type="entry name" value="STAS"/>
    <property type="match status" value="1"/>
</dbReference>
<dbReference type="RefSeq" id="WP_190191886.1">
    <property type="nucleotide sequence ID" value="NZ_BMVU01000021.1"/>
</dbReference>
<dbReference type="InterPro" id="IPR036513">
    <property type="entry name" value="STAS_dom_sf"/>
</dbReference>
<dbReference type="AlphaFoldDB" id="A0A918NNQ1"/>
<dbReference type="SUPFAM" id="SSF52091">
    <property type="entry name" value="SpoIIaa-like"/>
    <property type="match status" value="1"/>
</dbReference>
<organism evidence="3 4">
    <name type="scientific">Streptomyces minutiscleroticus</name>
    <dbReference type="NCBI Taxonomy" id="68238"/>
    <lineage>
        <taxon>Bacteria</taxon>
        <taxon>Bacillati</taxon>
        <taxon>Actinomycetota</taxon>
        <taxon>Actinomycetes</taxon>
        <taxon>Kitasatosporales</taxon>
        <taxon>Streptomycetaceae</taxon>
        <taxon>Streptomyces</taxon>
    </lineage>
</organism>
<sequence>MTACQPVQFSLVTRASSDHTMELAIRGDLDYDTGDEFLTAVNGALDTHAERYGPSLRHLHVDCAELTAIDSIGLSALLALRRRTHPAGVTLHFHRRPVHFVRMLEVTGTADHLVERADDTVGTAAPPEDRTGTAPASGQR</sequence>
<dbReference type="CDD" id="cd07043">
    <property type="entry name" value="STAS_anti-anti-sigma_factors"/>
    <property type="match status" value="1"/>
</dbReference>
<accession>A0A918NNQ1</accession>
<keyword evidence="4" id="KW-1185">Reference proteome</keyword>
<evidence type="ECO:0000259" key="2">
    <source>
        <dbReference type="PROSITE" id="PS50801"/>
    </source>
</evidence>
<dbReference type="EMBL" id="BMVU01000021">
    <property type="protein sequence ID" value="GGX83930.1"/>
    <property type="molecule type" value="Genomic_DNA"/>
</dbReference>
<feature type="domain" description="STAS" evidence="2">
    <location>
        <begin position="23"/>
        <end position="108"/>
    </location>
</feature>
<name>A0A918NNQ1_9ACTN</name>
<evidence type="ECO:0000313" key="3">
    <source>
        <dbReference type="EMBL" id="GGX83930.1"/>
    </source>
</evidence>
<reference evidence="3" key="2">
    <citation type="submission" date="2020-09" db="EMBL/GenBank/DDBJ databases">
        <authorList>
            <person name="Sun Q."/>
            <person name="Ohkuma M."/>
        </authorList>
    </citation>
    <scope>NUCLEOTIDE SEQUENCE</scope>
    <source>
        <strain evidence="3">JCM 4790</strain>
    </source>
</reference>
<gene>
    <name evidence="3" type="ORF">GCM10010358_42650</name>
</gene>
<dbReference type="InterPro" id="IPR058548">
    <property type="entry name" value="MlaB-like_STAS"/>
</dbReference>
<dbReference type="Gene3D" id="3.30.750.24">
    <property type="entry name" value="STAS domain"/>
    <property type="match status" value="1"/>
</dbReference>